<reference evidence="1 2" key="1">
    <citation type="submission" date="2023-07" db="EMBL/GenBank/DDBJ databases">
        <title>Sorghum-associated microbial communities from plants grown in Nebraska, USA.</title>
        <authorList>
            <person name="Schachtman D."/>
        </authorList>
    </citation>
    <scope>NUCLEOTIDE SEQUENCE [LARGE SCALE GENOMIC DNA]</scope>
    <source>
        <strain evidence="1 2">BE308</strain>
    </source>
</reference>
<sequence>MAQDPERAERIWARLAKLRQDKMPELLRKYAVQP</sequence>
<accession>A0ABU1ZQN2</accession>
<gene>
    <name evidence="1" type="ORF">J2X15_002543</name>
</gene>
<comment type="caution">
    <text evidence="1">The sequence shown here is derived from an EMBL/GenBank/DDBJ whole genome shotgun (WGS) entry which is preliminary data.</text>
</comment>
<dbReference type="Proteomes" id="UP001268089">
    <property type="component" value="Unassembled WGS sequence"/>
</dbReference>
<evidence type="ECO:0000313" key="2">
    <source>
        <dbReference type="Proteomes" id="UP001268089"/>
    </source>
</evidence>
<evidence type="ECO:0000313" key="1">
    <source>
        <dbReference type="EMBL" id="MDR7307256.1"/>
    </source>
</evidence>
<protein>
    <submittedName>
        <fullName evidence="1">Uncharacterized protein</fullName>
    </submittedName>
</protein>
<dbReference type="EMBL" id="JAVDXO010000005">
    <property type="protein sequence ID" value="MDR7307256.1"/>
    <property type="molecule type" value="Genomic_DNA"/>
</dbReference>
<proteinExistence type="predicted"/>
<name>A0ABU1ZQN2_9BURK</name>
<organism evidence="1 2">
    <name type="scientific">Rhodoferax saidenbachensis</name>
    <dbReference type="NCBI Taxonomy" id="1484693"/>
    <lineage>
        <taxon>Bacteria</taxon>
        <taxon>Pseudomonadati</taxon>
        <taxon>Pseudomonadota</taxon>
        <taxon>Betaproteobacteria</taxon>
        <taxon>Burkholderiales</taxon>
        <taxon>Comamonadaceae</taxon>
        <taxon>Rhodoferax</taxon>
    </lineage>
</organism>
<keyword evidence="2" id="KW-1185">Reference proteome</keyword>